<evidence type="ECO:0008006" key="4">
    <source>
        <dbReference type="Google" id="ProtNLM"/>
    </source>
</evidence>
<proteinExistence type="predicted"/>
<gene>
    <name evidence="2" type="ORF">PIB30_054841</name>
</gene>
<reference evidence="2 3" key="1">
    <citation type="journal article" date="2023" name="Plants (Basel)">
        <title>Bridging the Gap: Combining Genomics and Transcriptomics Approaches to Understand Stylosanthes scabra, an Orphan Legume from the Brazilian Caatinga.</title>
        <authorList>
            <person name="Ferreira-Neto J.R.C."/>
            <person name="da Silva M.D."/>
            <person name="Binneck E."/>
            <person name="de Melo N.F."/>
            <person name="da Silva R.H."/>
            <person name="de Melo A.L.T.M."/>
            <person name="Pandolfi V."/>
            <person name="Bustamante F.O."/>
            <person name="Brasileiro-Vidal A.C."/>
            <person name="Benko-Iseppon A.M."/>
        </authorList>
    </citation>
    <scope>NUCLEOTIDE SEQUENCE [LARGE SCALE GENOMIC DNA]</scope>
    <source>
        <tissue evidence="2">Leaves</tissue>
    </source>
</reference>
<dbReference type="Proteomes" id="UP001341840">
    <property type="component" value="Unassembled WGS sequence"/>
</dbReference>
<evidence type="ECO:0000313" key="2">
    <source>
        <dbReference type="EMBL" id="MED6123998.1"/>
    </source>
</evidence>
<evidence type="ECO:0000313" key="3">
    <source>
        <dbReference type="Proteomes" id="UP001341840"/>
    </source>
</evidence>
<organism evidence="2 3">
    <name type="scientific">Stylosanthes scabra</name>
    <dbReference type="NCBI Taxonomy" id="79078"/>
    <lineage>
        <taxon>Eukaryota</taxon>
        <taxon>Viridiplantae</taxon>
        <taxon>Streptophyta</taxon>
        <taxon>Embryophyta</taxon>
        <taxon>Tracheophyta</taxon>
        <taxon>Spermatophyta</taxon>
        <taxon>Magnoliopsida</taxon>
        <taxon>eudicotyledons</taxon>
        <taxon>Gunneridae</taxon>
        <taxon>Pentapetalae</taxon>
        <taxon>rosids</taxon>
        <taxon>fabids</taxon>
        <taxon>Fabales</taxon>
        <taxon>Fabaceae</taxon>
        <taxon>Papilionoideae</taxon>
        <taxon>50 kb inversion clade</taxon>
        <taxon>dalbergioids sensu lato</taxon>
        <taxon>Dalbergieae</taxon>
        <taxon>Pterocarpus clade</taxon>
        <taxon>Stylosanthes</taxon>
    </lineage>
</organism>
<name>A0ABU6RJT6_9FABA</name>
<accession>A0ABU6RJT6</accession>
<sequence>MGQVKCNTDGAYCNARSGATAAVFRNAEGKIIIVNTSKALANSAIAVEAMALRNALKTGRRPIWTTKDYRRNLHIPKLEEGEEQSSRTQAPSTPHHLLHLQGGDGNHPPHLNAGNKGEDELAEQEAAHSAVHHHHPTQVFYPPLLRPPAPLKNADGRFGGATLWMAYQGSTIAGLVKERERVCRLA</sequence>
<feature type="region of interest" description="Disordered" evidence="1">
    <location>
        <begin position="75"/>
        <end position="134"/>
    </location>
</feature>
<evidence type="ECO:0000256" key="1">
    <source>
        <dbReference type="SAM" id="MobiDB-lite"/>
    </source>
</evidence>
<protein>
    <recommendedName>
        <fullName evidence="4">RNase H type-1 domain-containing protein</fullName>
    </recommendedName>
</protein>
<dbReference type="EMBL" id="JASCZI010030630">
    <property type="protein sequence ID" value="MED6123998.1"/>
    <property type="molecule type" value="Genomic_DNA"/>
</dbReference>
<keyword evidence="3" id="KW-1185">Reference proteome</keyword>
<comment type="caution">
    <text evidence="2">The sequence shown here is derived from an EMBL/GenBank/DDBJ whole genome shotgun (WGS) entry which is preliminary data.</text>
</comment>